<name>A0AAE0Y8S2_9GAST</name>
<evidence type="ECO:0000313" key="1">
    <source>
        <dbReference type="EMBL" id="KAK3736917.1"/>
    </source>
</evidence>
<gene>
    <name evidence="1" type="ORF">RRG08_000659</name>
</gene>
<evidence type="ECO:0000313" key="2">
    <source>
        <dbReference type="Proteomes" id="UP001283361"/>
    </source>
</evidence>
<accession>A0AAE0Y8S2</accession>
<sequence>MAVSTWIRCGRHCLAMIDLTVWSYRGAGKDPRLMARAEEPISTSWPGVETGDLLIHSEPVRGRGLPVEERTSSVENMEALTGAEGVIIACLVVNPWLTRFISSCQNGSRKLLNTMKFVDPCLSLDDARIGDLSGLQYCISLSVAQVAACLREATVSAKPASTHSTAQVLQYFLTPISTANRRFHSNPDASILSGHLLMFLAHRCMTDQDEGQEDLNEGSDVLADTVNLRENHGQFKHFDKMIRDIGTVLIEDINLIVSDET</sequence>
<dbReference type="EMBL" id="JAWDGP010006684">
    <property type="protein sequence ID" value="KAK3736917.1"/>
    <property type="molecule type" value="Genomic_DNA"/>
</dbReference>
<organism evidence="1 2">
    <name type="scientific">Elysia crispata</name>
    <name type="common">lettuce slug</name>
    <dbReference type="NCBI Taxonomy" id="231223"/>
    <lineage>
        <taxon>Eukaryota</taxon>
        <taxon>Metazoa</taxon>
        <taxon>Spiralia</taxon>
        <taxon>Lophotrochozoa</taxon>
        <taxon>Mollusca</taxon>
        <taxon>Gastropoda</taxon>
        <taxon>Heterobranchia</taxon>
        <taxon>Euthyneura</taxon>
        <taxon>Panpulmonata</taxon>
        <taxon>Sacoglossa</taxon>
        <taxon>Placobranchoidea</taxon>
        <taxon>Plakobranchidae</taxon>
        <taxon>Elysia</taxon>
    </lineage>
</organism>
<reference evidence="1" key="1">
    <citation type="journal article" date="2023" name="G3 (Bethesda)">
        <title>A reference genome for the long-term kleptoplast-retaining sea slug Elysia crispata morphotype clarki.</title>
        <authorList>
            <person name="Eastman K.E."/>
            <person name="Pendleton A.L."/>
            <person name="Shaikh M.A."/>
            <person name="Suttiyut T."/>
            <person name="Ogas R."/>
            <person name="Tomko P."/>
            <person name="Gavelis G."/>
            <person name="Widhalm J.R."/>
            <person name="Wisecaver J.H."/>
        </authorList>
    </citation>
    <scope>NUCLEOTIDE SEQUENCE</scope>
    <source>
        <strain evidence="1">ECLA1</strain>
    </source>
</reference>
<comment type="caution">
    <text evidence="1">The sequence shown here is derived from an EMBL/GenBank/DDBJ whole genome shotgun (WGS) entry which is preliminary data.</text>
</comment>
<proteinExistence type="predicted"/>
<dbReference type="Proteomes" id="UP001283361">
    <property type="component" value="Unassembled WGS sequence"/>
</dbReference>
<dbReference type="AlphaFoldDB" id="A0AAE0Y8S2"/>
<protein>
    <submittedName>
        <fullName evidence="1">Uncharacterized protein</fullName>
    </submittedName>
</protein>
<keyword evidence="2" id="KW-1185">Reference proteome</keyword>